<protein>
    <submittedName>
        <fullName evidence="2">Uncharacterized protein</fullName>
    </submittedName>
</protein>
<keyword evidence="1" id="KW-0812">Transmembrane</keyword>
<comment type="caution">
    <text evidence="2">The sequence shown here is derived from an EMBL/GenBank/DDBJ whole genome shotgun (WGS) entry which is preliminary data.</text>
</comment>
<name>A0A3S1B741_ELYCH</name>
<dbReference type="EMBL" id="RQTK01000569">
    <property type="protein sequence ID" value="RUS77587.1"/>
    <property type="molecule type" value="Genomic_DNA"/>
</dbReference>
<gene>
    <name evidence="2" type="ORF">EGW08_014645</name>
</gene>
<keyword evidence="3" id="KW-1185">Reference proteome</keyword>
<organism evidence="2 3">
    <name type="scientific">Elysia chlorotica</name>
    <name type="common">Eastern emerald elysia</name>
    <name type="synonym">Sea slug</name>
    <dbReference type="NCBI Taxonomy" id="188477"/>
    <lineage>
        <taxon>Eukaryota</taxon>
        <taxon>Metazoa</taxon>
        <taxon>Spiralia</taxon>
        <taxon>Lophotrochozoa</taxon>
        <taxon>Mollusca</taxon>
        <taxon>Gastropoda</taxon>
        <taxon>Heterobranchia</taxon>
        <taxon>Euthyneura</taxon>
        <taxon>Panpulmonata</taxon>
        <taxon>Sacoglossa</taxon>
        <taxon>Placobranchoidea</taxon>
        <taxon>Plakobranchidae</taxon>
        <taxon>Elysia</taxon>
    </lineage>
</organism>
<proteinExistence type="predicted"/>
<evidence type="ECO:0000313" key="3">
    <source>
        <dbReference type="Proteomes" id="UP000271974"/>
    </source>
</evidence>
<reference evidence="2 3" key="1">
    <citation type="submission" date="2019-01" db="EMBL/GenBank/DDBJ databases">
        <title>A draft genome assembly of the solar-powered sea slug Elysia chlorotica.</title>
        <authorList>
            <person name="Cai H."/>
            <person name="Li Q."/>
            <person name="Fang X."/>
            <person name="Li J."/>
            <person name="Curtis N.E."/>
            <person name="Altenburger A."/>
            <person name="Shibata T."/>
            <person name="Feng M."/>
            <person name="Maeda T."/>
            <person name="Schwartz J.A."/>
            <person name="Shigenobu S."/>
            <person name="Lundholm N."/>
            <person name="Nishiyama T."/>
            <person name="Yang H."/>
            <person name="Hasebe M."/>
            <person name="Li S."/>
            <person name="Pierce S.K."/>
            <person name="Wang J."/>
        </authorList>
    </citation>
    <scope>NUCLEOTIDE SEQUENCE [LARGE SCALE GENOMIC DNA]</scope>
    <source>
        <strain evidence="2">EC2010</strain>
        <tissue evidence="2">Whole organism of an adult</tissue>
    </source>
</reference>
<accession>A0A3S1B741</accession>
<keyword evidence="1" id="KW-0472">Membrane</keyword>
<evidence type="ECO:0000256" key="1">
    <source>
        <dbReference type="SAM" id="Phobius"/>
    </source>
</evidence>
<dbReference type="AlphaFoldDB" id="A0A3S1B741"/>
<sequence length="141" mass="15355">MASIWSLASICLVYYGLLGVCFIKGQTLKPAIAKDGGNAVVSFDIPDTDQVNGAKVLFVKLDPQNGTPLELFYNILFVELATFKLAFPERLESKIASEISGRTLTINIRGVNASDAGYIRCYTLPKVENLIPNCGQQLIVL</sequence>
<evidence type="ECO:0000313" key="2">
    <source>
        <dbReference type="EMBL" id="RUS77587.1"/>
    </source>
</evidence>
<feature type="transmembrane region" description="Helical" evidence="1">
    <location>
        <begin position="6"/>
        <end position="23"/>
    </location>
</feature>
<feature type="non-terminal residue" evidence="2">
    <location>
        <position position="141"/>
    </location>
</feature>
<dbReference type="Proteomes" id="UP000271974">
    <property type="component" value="Unassembled WGS sequence"/>
</dbReference>
<dbReference type="OrthoDB" id="6161934at2759"/>
<keyword evidence="1" id="KW-1133">Transmembrane helix</keyword>